<dbReference type="GO" id="GO:0006950">
    <property type="term" value="P:response to stress"/>
    <property type="evidence" value="ECO:0007669"/>
    <property type="project" value="TreeGrafter"/>
</dbReference>
<accession>A0A937CUI2</accession>
<dbReference type="PRINTS" id="PR00598">
    <property type="entry name" value="HTHMARR"/>
</dbReference>
<dbReference type="EMBL" id="JAEQNE010000002">
    <property type="protein sequence ID" value="MBL0392057.1"/>
    <property type="molecule type" value="Genomic_DNA"/>
</dbReference>
<dbReference type="RefSeq" id="WP_201674641.1">
    <property type="nucleotide sequence ID" value="NZ_JAEQNE010000002.1"/>
</dbReference>
<keyword evidence="2" id="KW-0238">DNA-binding</keyword>
<dbReference type="GO" id="GO:0003677">
    <property type="term" value="F:DNA binding"/>
    <property type="evidence" value="ECO:0007669"/>
    <property type="project" value="UniProtKB-KW"/>
</dbReference>
<dbReference type="PANTHER" id="PTHR33164">
    <property type="entry name" value="TRANSCRIPTIONAL REGULATOR, MARR FAMILY"/>
    <property type="match status" value="1"/>
</dbReference>
<dbReference type="InterPro" id="IPR000835">
    <property type="entry name" value="HTH_MarR-typ"/>
</dbReference>
<dbReference type="Proteomes" id="UP000599109">
    <property type="component" value="Unassembled WGS sequence"/>
</dbReference>
<name>A0A937CUI2_9BURK</name>
<protein>
    <submittedName>
        <fullName evidence="5">MarR family transcriptional regulator</fullName>
    </submittedName>
</protein>
<dbReference type="SUPFAM" id="SSF46785">
    <property type="entry name" value="Winged helix' DNA-binding domain"/>
    <property type="match status" value="1"/>
</dbReference>
<dbReference type="PROSITE" id="PS50995">
    <property type="entry name" value="HTH_MARR_2"/>
    <property type="match status" value="1"/>
</dbReference>
<reference evidence="5 6" key="1">
    <citation type="journal article" date="2017" name="Int. J. Syst. Evol. Microbiol.">
        <title>Ramlibacter monticola sp. nov., isolated from forest soil.</title>
        <authorList>
            <person name="Chaudhary D.K."/>
            <person name="Kim J."/>
        </authorList>
    </citation>
    <scope>NUCLEOTIDE SEQUENCE [LARGE SCALE GENOMIC DNA]</scope>
    <source>
        <strain evidence="5 6">KACC 19175</strain>
    </source>
</reference>
<evidence type="ECO:0000313" key="6">
    <source>
        <dbReference type="Proteomes" id="UP000599109"/>
    </source>
</evidence>
<keyword evidence="3" id="KW-0804">Transcription</keyword>
<dbReference type="SMART" id="SM00347">
    <property type="entry name" value="HTH_MARR"/>
    <property type="match status" value="1"/>
</dbReference>
<evidence type="ECO:0000256" key="3">
    <source>
        <dbReference type="ARBA" id="ARBA00023163"/>
    </source>
</evidence>
<feature type="domain" description="HTH marR-type" evidence="4">
    <location>
        <begin position="6"/>
        <end position="142"/>
    </location>
</feature>
<dbReference type="Pfam" id="PF12802">
    <property type="entry name" value="MarR_2"/>
    <property type="match status" value="1"/>
</dbReference>
<evidence type="ECO:0000313" key="5">
    <source>
        <dbReference type="EMBL" id="MBL0392057.1"/>
    </source>
</evidence>
<dbReference type="Gene3D" id="1.10.10.10">
    <property type="entry name" value="Winged helix-like DNA-binding domain superfamily/Winged helix DNA-binding domain"/>
    <property type="match status" value="1"/>
</dbReference>
<dbReference type="InterPro" id="IPR036388">
    <property type="entry name" value="WH-like_DNA-bd_sf"/>
</dbReference>
<evidence type="ECO:0000256" key="2">
    <source>
        <dbReference type="ARBA" id="ARBA00023125"/>
    </source>
</evidence>
<comment type="caution">
    <text evidence="5">The sequence shown here is derived from an EMBL/GenBank/DDBJ whole genome shotgun (WGS) entry which is preliminary data.</text>
</comment>
<dbReference type="GO" id="GO:0003700">
    <property type="term" value="F:DNA-binding transcription factor activity"/>
    <property type="evidence" value="ECO:0007669"/>
    <property type="project" value="InterPro"/>
</dbReference>
<keyword evidence="1" id="KW-0805">Transcription regulation</keyword>
<dbReference type="AlphaFoldDB" id="A0A937CUI2"/>
<evidence type="ECO:0000259" key="4">
    <source>
        <dbReference type="PROSITE" id="PS50995"/>
    </source>
</evidence>
<organism evidence="5 6">
    <name type="scientific">Ramlibacter monticola</name>
    <dbReference type="NCBI Taxonomy" id="1926872"/>
    <lineage>
        <taxon>Bacteria</taxon>
        <taxon>Pseudomonadati</taxon>
        <taxon>Pseudomonadota</taxon>
        <taxon>Betaproteobacteria</taxon>
        <taxon>Burkholderiales</taxon>
        <taxon>Comamonadaceae</taxon>
        <taxon>Ramlibacter</taxon>
    </lineage>
</organism>
<dbReference type="PANTHER" id="PTHR33164:SF64">
    <property type="entry name" value="TRANSCRIPTIONAL REGULATOR SLYA"/>
    <property type="match status" value="1"/>
</dbReference>
<dbReference type="InterPro" id="IPR039422">
    <property type="entry name" value="MarR/SlyA-like"/>
</dbReference>
<evidence type="ECO:0000256" key="1">
    <source>
        <dbReference type="ARBA" id="ARBA00023015"/>
    </source>
</evidence>
<keyword evidence="6" id="KW-1185">Reference proteome</keyword>
<sequence length="154" mass="16579">MKLALSGRFGFLVNEVSRLYSQQFDRLAREQLGLSLAQCRLLAALARHEGEEALSQAELAQKLGLTAMAVATMCDRLAAAGWIERRAHPGDRRVNRLHIDPSARKALEKALGLGDELTATALAGLAAAERKQLLALLAKARENLLEATAAGVPE</sequence>
<dbReference type="InterPro" id="IPR036390">
    <property type="entry name" value="WH_DNA-bd_sf"/>
</dbReference>
<proteinExistence type="predicted"/>
<gene>
    <name evidence="5" type="ORF">JJ685_13025</name>
</gene>